<feature type="DNA-binding region" description="H-T-H motif" evidence="2">
    <location>
        <begin position="39"/>
        <end position="58"/>
    </location>
</feature>
<evidence type="ECO:0000259" key="3">
    <source>
        <dbReference type="PROSITE" id="PS50977"/>
    </source>
</evidence>
<dbReference type="InterPro" id="IPR050109">
    <property type="entry name" value="HTH-type_TetR-like_transc_reg"/>
</dbReference>
<dbReference type="PROSITE" id="PS01081">
    <property type="entry name" value="HTH_TETR_1"/>
    <property type="match status" value="1"/>
</dbReference>
<dbReference type="AlphaFoldDB" id="A0A4S4FE83"/>
<feature type="domain" description="HTH tetR-type" evidence="3">
    <location>
        <begin position="17"/>
        <end position="76"/>
    </location>
</feature>
<dbReference type="PANTHER" id="PTHR30055:SF226">
    <property type="entry name" value="HTH-TYPE TRANSCRIPTIONAL REGULATOR PKSA"/>
    <property type="match status" value="1"/>
</dbReference>
<evidence type="ECO:0000313" key="4">
    <source>
        <dbReference type="EMBL" id="THG28439.1"/>
    </source>
</evidence>
<dbReference type="EMBL" id="SSSM01000006">
    <property type="protein sequence ID" value="THG28439.1"/>
    <property type="molecule type" value="Genomic_DNA"/>
</dbReference>
<keyword evidence="5" id="KW-1185">Reference proteome</keyword>
<dbReference type="Proteomes" id="UP000309133">
    <property type="component" value="Unassembled WGS sequence"/>
</dbReference>
<dbReference type="InterPro" id="IPR023772">
    <property type="entry name" value="DNA-bd_HTH_TetR-type_CS"/>
</dbReference>
<evidence type="ECO:0000313" key="5">
    <source>
        <dbReference type="Proteomes" id="UP000309133"/>
    </source>
</evidence>
<accession>A0A4S4FE83</accession>
<dbReference type="PANTHER" id="PTHR30055">
    <property type="entry name" value="HTH-TYPE TRANSCRIPTIONAL REGULATOR RUTR"/>
    <property type="match status" value="1"/>
</dbReference>
<dbReference type="OrthoDB" id="3539650at2"/>
<evidence type="ECO:0000256" key="1">
    <source>
        <dbReference type="ARBA" id="ARBA00023125"/>
    </source>
</evidence>
<dbReference type="InterPro" id="IPR001647">
    <property type="entry name" value="HTH_TetR"/>
</dbReference>
<proteinExistence type="predicted"/>
<name>A0A4S4FE83_9MICO</name>
<organism evidence="4 5">
    <name type="scientific">Naasia lichenicola</name>
    <dbReference type="NCBI Taxonomy" id="2565933"/>
    <lineage>
        <taxon>Bacteria</taxon>
        <taxon>Bacillati</taxon>
        <taxon>Actinomycetota</taxon>
        <taxon>Actinomycetes</taxon>
        <taxon>Micrococcales</taxon>
        <taxon>Microbacteriaceae</taxon>
        <taxon>Naasia</taxon>
    </lineage>
</organism>
<evidence type="ECO:0000256" key="2">
    <source>
        <dbReference type="PROSITE-ProRule" id="PRU00335"/>
    </source>
</evidence>
<dbReference type="GO" id="GO:0003700">
    <property type="term" value="F:DNA-binding transcription factor activity"/>
    <property type="evidence" value="ECO:0007669"/>
    <property type="project" value="TreeGrafter"/>
</dbReference>
<dbReference type="Gene3D" id="1.10.357.10">
    <property type="entry name" value="Tetracycline Repressor, domain 2"/>
    <property type="match status" value="1"/>
</dbReference>
<protein>
    <submittedName>
        <fullName evidence="4">TetR/AcrR family transcriptional regulator</fullName>
    </submittedName>
</protein>
<comment type="caution">
    <text evidence="4">The sequence shown here is derived from an EMBL/GenBank/DDBJ whole genome shotgun (WGS) entry which is preliminary data.</text>
</comment>
<gene>
    <name evidence="4" type="ORF">E6C64_16545</name>
</gene>
<dbReference type="InterPro" id="IPR009057">
    <property type="entry name" value="Homeodomain-like_sf"/>
</dbReference>
<dbReference type="PROSITE" id="PS50977">
    <property type="entry name" value="HTH_TETR_2"/>
    <property type="match status" value="1"/>
</dbReference>
<reference evidence="4 5" key="1">
    <citation type="submission" date="2019-04" db="EMBL/GenBank/DDBJ databases">
        <authorList>
            <person name="Jiang L."/>
        </authorList>
    </citation>
    <scope>NUCLEOTIDE SEQUENCE [LARGE SCALE GENOMIC DNA]</scope>
    <source>
        <strain evidence="4 5">YIM 131853</strain>
    </source>
</reference>
<sequence length="208" mass="22778">MVEDVETRARARPLAPDDRRDAILDAVLPLIREHGYGVSTRQIADAAGLAEGTIFRAFGDKESLINAAIARLFDPLPLLAALRSIPFDLPLEEKVAAVIVALGDRFTEIRSVMSGLGLRSRPPVADAARSQWIDVVRELFAGDEHRLAIPIDSLAHYIRLVAFSSALPPLNFAHEFSPAELADLIVFGATREGEPYFRTGTRPTQNEV</sequence>
<dbReference type="RefSeq" id="WP_136428799.1">
    <property type="nucleotide sequence ID" value="NZ_SSSM01000006.1"/>
</dbReference>
<dbReference type="SUPFAM" id="SSF46689">
    <property type="entry name" value="Homeodomain-like"/>
    <property type="match status" value="1"/>
</dbReference>
<dbReference type="Pfam" id="PF00440">
    <property type="entry name" value="TetR_N"/>
    <property type="match status" value="1"/>
</dbReference>
<dbReference type="PRINTS" id="PR00455">
    <property type="entry name" value="HTHTETR"/>
</dbReference>
<dbReference type="GO" id="GO:0000976">
    <property type="term" value="F:transcription cis-regulatory region binding"/>
    <property type="evidence" value="ECO:0007669"/>
    <property type="project" value="TreeGrafter"/>
</dbReference>
<keyword evidence="1 2" id="KW-0238">DNA-binding</keyword>